<dbReference type="VEuPathDB" id="FungiDB:PSTT_10163"/>
<feature type="region of interest" description="Disordered" evidence="1">
    <location>
        <begin position="19"/>
        <end position="44"/>
    </location>
</feature>
<evidence type="ECO:0000256" key="1">
    <source>
        <dbReference type="SAM" id="MobiDB-lite"/>
    </source>
</evidence>
<reference evidence="3" key="3">
    <citation type="journal article" date="2018" name="Mol. Plant Microbe Interact.">
        <title>Genome sequence resources for the wheat stripe rust pathogen (Puccinia striiformis f. sp. tritici) and the barley stripe rust pathogen (Puccinia striiformis f. sp. hordei).</title>
        <authorList>
            <person name="Xia C."/>
            <person name="Wang M."/>
            <person name="Yin C."/>
            <person name="Cornejo O.E."/>
            <person name="Hulbert S.H."/>
            <person name="Chen X."/>
        </authorList>
    </citation>
    <scope>NUCLEOTIDE SEQUENCE [LARGE SCALE GENOMIC DNA]</scope>
    <source>
        <strain evidence="3">93TX-2</strain>
    </source>
</reference>
<gene>
    <name evidence="2" type="ORF">PSHT_14347</name>
</gene>
<dbReference type="AlphaFoldDB" id="A0A2S4UKM4"/>
<accession>A0A2S4UKM4</accession>
<organism evidence="2 3">
    <name type="scientific">Puccinia striiformis</name>
    <dbReference type="NCBI Taxonomy" id="27350"/>
    <lineage>
        <taxon>Eukaryota</taxon>
        <taxon>Fungi</taxon>
        <taxon>Dikarya</taxon>
        <taxon>Basidiomycota</taxon>
        <taxon>Pucciniomycotina</taxon>
        <taxon>Pucciniomycetes</taxon>
        <taxon>Pucciniales</taxon>
        <taxon>Pucciniaceae</taxon>
        <taxon>Puccinia</taxon>
    </lineage>
</organism>
<name>A0A2S4UKM4_9BASI</name>
<feature type="compositionally biased region" description="Low complexity" evidence="1">
    <location>
        <begin position="111"/>
        <end position="121"/>
    </location>
</feature>
<feature type="region of interest" description="Disordered" evidence="1">
    <location>
        <begin position="293"/>
        <end position="361"/>
    </location>
</feature>
<evidence type="ECO:0000313" key="2">
    <source>
        <dbReference type="EMBL" id="POV97863.1"/>
    </source>
</evidence>
<dbReference type="Proteomes" id="UP000238274">
    <property type="component" value="Unassembled WGS sequence"/>
</dbReference>
<feature type="compositionally biased region" description="Polar residues" evidence="1">
    <location>
        <begin position="208"/>
        <end position="217"/>
    </location>
</feature>
<comment type="caution">
    <text evidence="2">The sequence shown here is derived from an EMBL/GenBank/DDBJ whole genome shotgun (WGS) entry which is preliminary data.</text>
</comment>
<reference evidence="2 3" key="1">
    <citation type="submission" date="2017-12" db="EMBL/GenBank/DDBJ databases">
        <title>Gene loss provides genomic basis for host adaptation in cereal stripe rust fungi.</title>
        <authorList>
            <person name="Xia C."/>
        </authorList>
    </citation>
    <scope>NUCLEOTIDE SEQUENCE [LARGE SCALE GENOMIC DNA]</scope>
    <source>
        <strain evidence="2 3">93TX-2</strain>
    </source>
</reference>
<feature type="compositionally biased region" description="Polar residues" evidence="1">
    <location>
        <begin position="126"/>
        <end position="152"/>
    </location>
</feature>
<dbReference type="OrthoDB" id="2506859at2759"/>
<proteinExistence type="predicted"/>
<protein>
    <submittedName>
        <fullName evidence="2">Uncharacterized protein</fullName>
    </submittedName>
</protein>
<keyword evidence="3" id="KW-1185">Reference proteome</keyword>
<feature type="compositionally biased region" description="Low complexity" evidence="1">
    <location>
        <begin position="320"/>
        <end position="346"/>
    </location>
</feature>
<dbReference type="VEuPathDB" id="FungiDB:PSHT_14347"/>
<feature type="compositionally biased region" description="Polar residues" evidence="1">
    <location>
        <begin position="171"/>
        <end position="183"/>
    </location>
</feature>
<sequence length="491" mass="54218">MDMDLWWCPVCERAITEQEEPAQRPSLLKRATVPPSQPRYTSRGGVYGPKGSLYCSEACREVEELNGRFAFEQLAACLPDLVGRSSSRSEAPESEGTLSGTDEINTDRSRSTSSGRQSESTAPGPRTSTSPEQLSRLTPNSKSQALTTTNGGSAKETIDSGLPNRRVPILLSSNGTPLIQPTFPQRPAIGQNQRRHHSHYSPQKRCSPHSTAVTRTGSGLKVSTIGVLPSSSVPNYPPSATGANVTKISTTSILNHRPTVCNDMEFSVEARSEKPASLLRHYSLFFRSRPGSLRGEWTDSADEPQSAHQLDRIAHRHTSARSSRQQSQTGSQQSRRSSVQLLTRSLAGKTDPADETVESSASLSKRLLHRKDRKSHFPDNTCRSWTWDHLPADVPQYPAMDLAQIRLSKLLRQQADASILQPSTNKQILTLSDQIHFRNLQKIDKSASFPNLATDSIDAFPITQSKKKLIYVFMFGSTWDGKSSLVQVKWL</sequence>
<dbReference type="EMBL" id="PKSM01000318">
    <property type="protein sequence ID" value="POV97863.1"/>
    <property type="molecule type" value="Genomic_DNA"/>
</dbReference>
<reference evidence="3" key="2">
    <citation type="journal article" date="2018" name="BMC Genomics">
        <title>Genomic insights into host adaptation between the wheat stripe rust pathogen (Puccinia striiformis f. sp. tritici) and the barley stripe rust pathogen (Puccinia striiformis f. sp. hordei).</title>
        <authorList>
            <person name="Xia C."/>
            <person name="Wang M."/>
            <person name="Yin C."/>
            <person name="Cornejo O.E."/>
            <person name="Hulbert S.H."/>
            <person name="Chen X."/>
        </authorList>
    </citation>
    <scope>NUCLEOTIDE SEQUENCE [LARGE SCALE GENOMIC DNA]</scope>
    <source>
        <strain evidence="3">93TX-2</strain>
    </source>
</reference>
<feature type="region of interest" description="Disordered" evidence="1">
    <location>
        <begin position="83"/>
        <end position="217"/>
    </location>
</feature>
<evidence type="ECO:0000313" key="3">
    <source>
        <dbReference type="Proteomes" id="UP000238274"/>
    </source>
</evidence>